<sequence>MIWITGDLHGGDSAYHISSARFKPAKRGDICFCCGDLGGVWWHDYHTNEKHRKNEDSFLEQKLRQRVLWLAVDGNHENFARLFGGEFPIVELFEGKAYKIREHVYYLKRGEIFQIEGKRFLAFGGSSSHDRFGTKVKSLAWGGGFDYAPPRKEGIDWWPEEIPTAEDFETACRNLDRVGWKVDYVISHTCPKSQRKHFLQGSSRVPDPVEDMLEAIYQRLDFKMWHFGHFHVEKEVGKFQCHWERVRRL</sequence>
<dbReference type="Gene3D" id="3.60.21.10">
    <property type="match status" value="1"/>
</dbReference>
<evidence type="ECO:0000313" key="3">
    <source>
        <dbReference type="Proteomes" id="UP000190102"/>
    </source>
</evidence>
<evidence type="ECO:0000313" key="2">
    <source>
        <dbReference type="EMBL" id="SJZ62292.1"/>
    </source>
</evidence>
<dbReference type="EMBL" id="FUWR01000004">
    <property type="protein sequence ID" value="SJZ62292.1"/>
    <property type="molecule type" value="Genomic_DNA"/>
</dbReference>
<dbReference type="OrthoDB" id="5380150at2"/>
<dbReference type="AlphaFoldDB" id="A0A1T4M5U6"/>
<name>A0A1T4M5U6_9BACT</name>
<dbReference type="STRING" id="115783.SAMN02745119_01175"/>
<evidence type="ECO:0000259" key="1">
    <source>
        <dbReference type="Pfam" id="PF00149"/>
    </source>
</evidence>
<dbReference type="Pfam" id="PF00149">
    <property type="entry name" value="Metallophos"/>
    <property type="match status" value="1"/>
</dbReference>
<proteinExistence type="predicted"/>
<feature type="domain" description="Calcineurin-like phosphoesterase" evidence="1">
    <location>
        <begin position="2"/>
        <end position="232"/>
    </location>
</feature>
<dbReference type="InterPro" id="IPR029052">
    <property type="entry name" value="Metallo-depent_PP-like"/>
</dbReference>
<keyword evidence="3" id="KW-1185">Reference proteome</keyword>
<dbReference type="Proteomes" id="UP000190102">
    <property type="component" value="Unassembled WGS sequence"/>
</dbReference>
<accession>A0A1T4M5U6</accession>
<gene>
    <name evidence="2" type="ORF">SAMN02745119_01175</name>
</gene>
<reference evidence="3" key="1">
    <citation type="submission" date="2017-02" db="EMBL/GenBank/DDBJ databases">
        <authorList>
            <person name="Varghese N."/>
            <person name="Submissions S."/>
        </authorList>
    </citation>
    <scope>NUCLEOTIDE SEQUENCE [LARGE SCALE GENOMIC DNA]</scope>
    <source>
        <strain evidence="3">ATCC BAA-34</strain>
    </source>
</reference>
<organism evidence="2 3">
    <name type="scientific">Trichlorobacter thiogenes</name>
    <dbReference type="NCBI Taxonomy" id="115783"/>
    <lineage>
        <taxon>Bacteria</taxon>
        <taxon>Pseudomonadati</taxon>
        <taxon>Thermodesulfobacteriota</taxon>
        <taxon>Desulfuromonadia</taxon>
        <taxon>Geobacterales</taxon>
        <taxon>Geobacteraceae</taxon>
        <taxon>Trichlorobacter</taxon>
    </lineage>
</organism>
<dbReference type="SUPFAM" id="SSF56300">
    <property type="entry name" value="Metallo-dependent phosphatases"/>
    <property type="match status" value="1"/>
</dbReference>
<protein>
    <submittedName>
        <fullName evidence="2">Calcineurin-like phosphoesterase</fullName>
    </submittedName>
</protein>
<dbReference type="GO" id="GO:0016787">
    <property type="term" value="F:hydrolase activity"/>
    <property type="evidence" value="ECO:0007669"/>
    <property type="project" value="InterPro"/>
</dbReference>
<dbReference type="InterPro" id="IPR004843">
    <property type="entry name" value="Calcineurin-like_PHP"/>
</dbReference>
<dbReference type="RefSeq" id="WP_078789432.1">
    <property type="nucleotide sequence ID" value="NZ_FUWR01000004.1"/>
</dbReference>